<evidence type="ECO:0000256" key="6">
    <source>
        <dbReference type="ARBA" id="ARBA00022679"/>
    </source>
</evidence>
<comment type="similarity">
    <text evidence="3">Belongs to the phosphate acetyltransferase and butyryltransferase family.</text>
</comment>
<dbReference type="SUPFAM" id="SSF53659">
    <property type="entry name" value="Isocitrate/Isopropylmalate dehydrogenase-like"/>
    <property type="match status" value="1"/>
</dbReference>
<dbReference type="Proteomes" id="UP000016361">
    <property type="component" value="Unassembled WGS sequence"/>
</dbReference>
<evidence type="ECO:0000313" key="10">
    <source>
        <dbReference type="EMBL" id="GAD15587.1"/>
    </source>
</evidence>
<dbReference type="Pfam" id="PF01515">
    <property type="entry name" value="PTA_PTB"/>
    <property type="match status" value="1"/>
</dbReference>
<evidence type="ECO:0000256" key="2">
    <source>
        <dbReference type="ARBA" id="ARBA00004989"/>
    </source>
</evidence>
<dbReference type="eggNOG" id="COG0280">
    <property type="taxonomic scope" value="Bacteria"/>
</dbReference>
<evidence type="ECO:0000256" key="7">
    <source>
        <dbReference type="ARBA" id="ARBA00023315"/>
    </source>
</evidence>
<keyword evidence="7" id="KW-0012">Acyltransferase</keyword>
<comment type="catalytic activity">
    <reaction evidence="1">
        <text>acetyl-CoA + phosphate = acetyl phosphate + CoA</text>
        <dbReference type="Rhea" id="RHEA:19521"/>
        <dbReference type="ChEBI" id="CHEBI:22191"/>
        <dbReference type="ChEBI" id="CHEBI:43474"/>
        <dbReference type="ChEBI" id="CHEBI:57287"/>
        <dbReference type="ChEBI" id="CHEBI:57288"/>
        <dbReference type="EC" id="2.3.1.8"/>
    </reaction>
</comment>
<proteinExistence type="inferred from homology"/>
<comment type="pathway">
    <text evidence="2">Metabolic intermediate biosynthesis; acetyl-CoA biosynthesis; acetyl-CoA from acetate: step 2/2.</text>
</comment>
<dbReference type="NCBIfam" id="TIGR00651">
    <property type="entry name" value="pta"/>
    <property type="match status" value="1"/>
</dbReference>
<evidence type="ECO:0000313" key="11">
    <source>
        <dbReference type="Proteomes" id="UP000016361"/>
    </source>
</evidence>
<dbReference type="PATRIC" id="fig|1423780.4.peg.1514"/>
<dbReference type="Gene3D" id="3.40.50.10950">
    <property type="match status" value="1"/>
</dbReference>
<dbReference type="GO" id="GO:0008959">
    <property type="term" value="F:phosphate acetyltransferase activity"/>
    <property type="evidence" value="ECO:0007669"/>
    <property type="project" value="UniProtKB-EC"/>
</dbReference>
<dbReference type="AlphaFoldDB" id="S4NEI6"/>
<evidence type="ECO:0000256" key="8">
    <source>
        <dbReference type="ARBA" id="ARBA00031108"/>
    </source>
</evidence>
<dbReference type="InterPro" id="IPR002505">
    <property type="entry name" value="PTA_PTB"/>
</dbReference>
<dbReference type="OrthoDB" id="9805787at2"/>
<reference evidence="11" key="1">
    <citation type="journal article" date="2013" name="Genome Announc.">
        <title>Draft Genome Sequence of D-Branched-Chain Amino Acid Producer Lactobacillus otakiensis JCM 15040T, Isolated from a Traditional Japanese Pickle.</title>
        <authorList>
            <person name="Doi K."/>
            <person name="Mori K."/>
            <person name="Mutaguchi Y."/>
            <person name="Tashiro K."/>
            <person name="Fujino Y."/>
            <person name="Ohmori T."/>
            <person name="Kuhara S."/>
            <person name="Ohshima T."/>
        </authorList>
    </citation>
    <scope>NUCLEOTIDE SEQUENCE [LARGE SCALE GENOMIC DNA]</scope>
    <source>
        <strain evidence="11">JCM 15040</strain>
    </source>
</reference>
<evidence type="ECO:0000256" key="5">
    <source>
        <dbReference type="ARBA" id="ARBA00021528"/>
    </source>
</evidence>
<evidence type="ECO:0000256" key="3">
    <source>
        <dbReference type="ARBA" id="ARBA00005656"/>
    </source>
</evidence>
<dbReference type="PIRSF" id="PIRSF000428">
    <property type="entry name" value="P_Ac_trans"/>
    <property type="match status" value="1"/>
</dbReference>
<dbReference type="RefSeq" id="WP_020280051.1">
    <property type="nucleotide sequence ID" value="NZ_AZED01000014.1"/>
</dbReference>
<dbReference type="InterPro" id="IPR004614">
    <property type="entry name" value="P_AcTrfase"/>
</dbReference>
<dbReference type="GeneID" id="301048734"/>
<dbReference type="InterPro" id="IPR042113">
    <property type="entry name" value="P_AcTrfase_dom1"/>
</dbReference>
<dbReference type="PANTHER" id="PTHR43356">
    <property type="entry name" value="PHOSPHATE ACETYLTRANSFERASE"/>
    <property type="match status" value="1"/>
</dbReference>
<dbReference type="EMBL" id="BASH01000001">
    <property type="protein sequence ID" value="GAD15587.1"/>
    <property type="molecule type" value="Genomic_DNA"/>
</dbReference>
<keyword evidence="6 10" id="KW-0808">Transferase</keyword>
<keyword evidence="11" id="KW-1185">Reference proteome</keyword>
<dbReference type="PANTHER" id="PTHR43356:SF3">
    <property type="entry name" value="PHOSPHATE ACETYLTRANSFERASE"/>
    <property type="match status" value="1"/>
</dbReference>
<dbReference type="InterPro" id="IPR050500">
    <property type="entry name" value="Phos_Acetyltrans/Butyryltrans"/>
</dbReference>
<evidence type="ECO:0000256" key="1">
    <source>
        <dbReference type="ARBA" id="ARBA00000705"/>
    </source>
</evidence>
<dbReference type="Gene3D" id="3.40.50.10750">
    <property type="entry name" value="Isocitrate/Isopropylmalate dehydrogenase-like"/>
    <property type="match status" value="1"/>
</dbReference>
<name>S4NEI6_9LACO</name>
<accession>S4NEI6</accession>
<organism evidence="10 11">
    <name type="scientific">Lentilactobacillus otakiensis DSM 19908 = JCM 15040</name>
    <dbReference type="NCBI Taxonomy" id="1423780"/>
    <lineage>
        <taxon>Bacteria</taxon>
        <taxon>Bacillati</taxon>
        <taxon>Bacillota</taxon>
        <taxon>Bacilli</taxon>
        <taxon>Lactobacillales</taxon>
        <taxon>Lactobacillaceae</taxon>
        <taxon>Lentilactobacillus</taxon>
    </lineage>
</organism>
<evidence type="ECO:0000259" key="9">
    <source>
        <dbReference type="Pfam" id="PF01515"/>
    </source>
</evidence>
<dbReference type="InterPro" id="IPR042112">
    <property type="entry name" value="P_AcTrfase_dom2"/>
</dbReference>
<protein>
    <recommendedName>
        <fullName evidence="5">Phosphate acetyltransferase</fullName>
        <ecNumber evidence="4">2.3.1.8</ecNumber>
    </recommendedName>
    <alternativeName>
        <fullName evidence="8">Phosphotransacetylase</fullName>
    </alternativeName>
</protein>
<evidence type="ECO:0000256" key="4">
    <source>
        <dbReference type="ARBA" id="ARBA00012707"/>
    </source>
</evidence>
<dbReference type="STRING" id="1423780.FD05_GL001503"/>
<comment type="caution">
    <text evidence="10">The sequence shown here is derived from an EMBL/GenBank/DDBJ whole genome shotgun (WGS) entry which is preliminary data.</text>
</comment>
<feature type="domain" description="Phosphate acetyl/butaryl transferase" evidence="9">
    <location>
        <begin position="4"/>
        <end position="320"/>
    </location>
</feature>
<gene>
    <name evidence="10" type="ORF">LOT_0125</name>
</gene>
<sequence>MELFESLKQKIKGKNISIVFPEGDDVRILGAASRLAKDGLVNPVILGAKDTVEKVAKDADIDLGDVEIIDYLNQPADQIDEMVSAIVERRKGKTDEAKARDWLKDPNYFGTTLVYMNKINGMVSGANHPTGDTVRPALQIIKTKPGVKLISGAFIMQKGDERYLFADCAINLDPDANALAEIAVESGKVAKTFDIDPKVALLSFSTKGSAKGDMVTKVQEATKLAQEQAPDMDIDGEMQFDAAFVPTVAEKKAPGSKVAGKATVFVFPELQSGNIGYKIAQRFGGFEAIGPILQGLNKPVSDLSRGSNEEDVYKVAIITAAQAL</sequence>
<dbReference type="EC" id="2.3.1.8" evidence="4"/>
<dbReference type="NCBIfam" id="NF007233">
    <property type="entry name" value="PRK09653.1"/>
    <property type="match status" value="1"/>
</dbReference>
<dbReference type="InterPro" id="IPR012147">
    <property type="entry name" value="P_Ac_Bu_trans"/>
</dbReference>